<dbReference type="GO" id="GO:0005886">
    <property type="term" value="C:plasma membrane"/>
    <property type="evidence" value="ECO:0007669"/>
    <property type="project" value="UniProtKB-SubCell"/>
</dbReference>
<reference evidence="10" key="2">
    <citation type="journal article" date="2014" name="Genome Biol. Evol.">
        <title>Settling down: the genome of Serratia symbiotica from the aphid Cinara tujafilina zooms in on the process of accommodation to a cooperative intracellular life.</title>
        <authorList>
            <person name="Manzano-Marin A."/>
            <person name="Latorre A."/>
        </authorList>
    </citation>
    <scope>NUCLEOTIDE SEQUENCE</scope>
    <source>
        <strain evidence="10">SCt-VLC</strain>
    </source>
</reference>
<dbReference type="Pfam" id="PF04093">
    <property type="entry name" value="MreD"/>
    <property type="match status" value="1"/>
</dbReference>
<dbReference type="InterPro" id="IPR026034">
    <property type="entry name" value="MreD_proteobac"/>
</dbReference>
<evidence type="ECO:0000256" key="4">
    <source>
        <dbReference type="ARBA" id="ARBA00022692"/>
    </source>
</evidence>
<dbReference type="OrthoDB" id="6647425at2"/>
<keyword evidence="5 8" id="KW-0133">Cell shape</keyword>
<comment type="subcellular location">
    <subcellularLocation>
        <location evidence="8">Cell inner membrane</location>
    </subcellularLocation>
    <subcellularLocation>
        <location evidence="1">Cell membrane</location>
        <topology evidence="1">Multi-pass membrane protein</topology>
    </subcellularLocation>
</comment>
<dbReference type="NCBIfam" id="NF008282">
    <property type="entry name" value="PRK11060.1"/>
    <property type="match status" value="1"/>
</dbReference>
<organism evidence="10">
    <name type="scientific">Serratia symbiotica SCt-VLC</name>
    <dbReference type="NCBI Taxonomy" id="1347341"/>
    <lineage>
        <taxon>Bacteria</taxon>
        <taxon>Pseudomonadati</taxon>
        <taxon>Pseudomonadota</taxon>
        <taxon>Gammaproteobacteria</taxon>
        <taxon>Enterobacterales</taxon>
        <taxon>Yersiniaceae</taxon>
        <taxon>Serratia</taxon>
        <taxon>Serratia symbiotica</taxon>
    </lineage>
</organism>
<keyword evidence="4 9" id="KW-0812">Transmembrane</keyword>
<feature type="transmembrane region" description="Helical" evidence="9">
    <location>
        <begin position="6"/>
        <end position="25"/>
    </location>
</feature>
<feature type="transmembrane region" description="Helical" evidence="9">
    <location>
        <begin position="134"/>
        <end position="152"/>
    </location>
</feature>
<dbReference type="RefSeq" id="WP_061770902.1">
    <property type="nucleotide sequence ID" value="NZ_FR904239.1"/>
</dbReference>
<protein>
    <recommendedName>
        <fullName evidence="8">Rod shape-determining protein MreD</fullName>
    </recommendedName>
</protein>
<dbReference type="GO" id="GO:0008360">
    <property type="term" value="P:regulation of cell shape"/>
    <property type="evidence" value="ECO:0007669"/>
    <property type="project" value="UniProtKB-UniRule"/>
</dbReference>
<accession>A0A068RCP5</accession>
<dbReference type="NCBIfam" id="TIGR03426">
    <property type="entry name" value="shape_MreD"/>
    <property type="match status" value="1"/>
</dbReference>
<reference evidence="10" key="1">
    <citation type="submission" date="2013-06" db="EMBL/GenBank/DDBJ databases">
        <authorList>
            <person name="Mazano-Marin A."/>
        </authorList>
    </citation>
    <scope>NUCLEOTIDE SEQUENCE</scope>
    <source>
        <strain evidence="10">SCt-VLC</strain>
    </source>
</reference>
<sequence length="162" mass="18947">MNSYCIHGRWIIWLSFLVALVLQIMPWPEQIYMFRPSWLELVLIYWVMALPHRVNVGTGFLLGLIIDLILGSTLGVRALALGIIAYLVAFKCQLFRNIALWQQALIVVLLSLVMDVVVFWAEFLVINLSFRPEVFWNSVVNGILWPWLFLLMRKIRRQFAVQ</sequence>
<keyword evidence="3 8" id="KW-1003">Cell membrane</keyword>
<dbReference type="PANTHER" id="PTHR37484">
    <property type="entry name" value="ROD SHAPE-DETERMINING PROTEIN MRED"/>
    <property type="match status" value="1"/>
</dbReference>
<comment type="similarity">
    <text evidence="2 8">Belongs to the MreD family.</text>
</comment>
<evidence type="ECO:0000256" key="5">
    <source>
        <dbReference type="ARBA" id="ARBA00022960"/>
    </source>
</evidence>
<evidence type="ECO:0000256" key="8">
    <source>
        <dbReference type="PIRNR" id="PIRNR018472"/>
    </source>
</evidence>
<keyword evidence="8" id="KW-0997">Cell inner membrane</keyword>
<evidence type="ECO:0000256" key="2">
    <source>
        <dbReference type="ARBA" id="ARBA00007776"/>
    </source>
</evidence>
<evidence type="ECO:0000256" key="7">
    <source>
        <dbReference type="ARBA" id="ARBA00023136"/>
    </source>
</evidence>
<dbReference type="AlphaFoldDB" id="A0A068RCP5"/>
<dbReference type="EMBL" id="FR904239">
    <property type="protein sequence ID" value="CDG48853.1"/>
    <property type="molecule type" value="Genomic_DNA"/>
</dbReference>
<keyword evidence="7 8" id="KW-0472">Membrane</keyword>
<proteinExistence type="inferred from homology"/>
<feature type="transmembrane region" description="Helical" evidence="9">
    <location>
        <begin position="100"/>
        <end position="122"/>
    </location>
</feature>
<gene>
    <name evidence="10" type="primary">mreD</name>
    <name evidence="10" type="ORF">SCTVLC_2206</name>
</gene>
<evidence type="ECO:0000256" key="9">
    <source>
        <dbReference type="SAM" id="Phobius"/>
    </source>
</evidence>
<evidence type="ECO:0000313" key="10">
    <source>
        <dbReference type="EMBL" id="CDG48853.1"/>
    </source>
</evidence>
<dbReference type="PANTHER" id="PTHR37484:SF1">
    <property type="entry name" value="ROD SHAPE-DETERMINING PROTEIN MRED"/>
    <property type="match status" value="1"/>
</dbReference>
<evidence type="ECO:0000256" key="6">
    <source>
        <dbReference type="ARBA" id="ARBA00022989"/>
    </source>
</evidence>
<comment type="function">
    <text evidence="8">Involved in formation of the rod shape of the cell. May also contribute to regulation of formation of penicillin-binding proteins.</text>
</comment>
<evidence type="ECO:0000256" key="1">
    <source>
        <dbReference type="ARBA" id="ARBA00004651"/>
    </source>
</evidence>
<evidence type="ECO:0000256" key="3">
    <source>
        <dbReference type="ARBA" id="ARBA00022475"/>
    </source>
</evidence>
<dbReference type="InterPro" id="IPR007227">
    <property type="entry name" value="Cell_shape_determining_MreD"/>
</dbReference>
<keyword evidence="6 9" id="KW-1133">Transmembrane helix</keyword>
<feature type="transmembrane region" description="Helical" evidence="9">
    <location>
        <begin position="60"/>
        <end position="88"/>
    </location>
</feature>
<name>A0A068RCP5_9GAMM</name>
<dbReference type="PIRSF" id="PIRSF018472">
    <property type="entry name" value="MreD_proteobac"/>
    <property type="match status" value="1"/>
</dbReference>